<dbReference type="PIRSF" id="PIRSF031679">
    <property type="entry name" value="Mtase_Alr7345_prd"/>
    <property type="match status" value="1"/>
</dbReference>
<dbReference type="GO" id="GO:0032259">
    <property type="term" value="P:methylation"/>
    <property type="evidence" value="ECO:0007669"/>
    <property type="project" value="UniProtKB-KW"/>
</dbReference>
<dbReference type="GO" id="GO:0008757">
    <property type="term" value="F:S-adenosylmethionine-dependent methyltransferase activity"/>
    <property type="evidence" value="ECO:0007669"/>
    <property type="project" value="InterPro"/>
</dbReference>
<name>A0A9X2EF62_9SPHN</name>
<reference evidence="2" key="1">
    <citation type="submission" date="2022-06" db="EMBL/GenBank/DDBJ databases">
        <title>Sphingomicrobium sedimins sp. nov., a marine bacterium isolated from tidal flat.</title>
        <authorList>
            <person name="Kim C.-H."/>
            <person name="Yoo Y."/>
            <person name="Kim J.-J."/>
        </authorList>
    </citation>
    <scope>NUCLEOTIDE SEQUENCE</scope>
    <source>
        <strain evidence="2">GRR-S6-50</strain>
    </source>
</reference>
<dbReference type="SUPFAM" id="SSF53335">
    <property type="entry name" value="S-adenosyl-L-methionine-dependent methyltransferases"/>
    <property type="match status" value="1"/>
</dbReference>
<dbReference type="Pfam" id="PF08241">
    <property type="entry name" value="Methyltransf_11"/>
    <property type="match status" value="1"/>
</dbReference>
<dbReference type="AlphaFoldDB" id="A0A9X2EF62"/>
<dbReference type="InterPro" id="IPR013216">
    <property type="entry name" value="Methyltransf_11"/>
</dbReference>
<keyword evidence="3" id="KW-1185">Reference proteome</keyword>
<gene>
    <name evidence="2" type="ORF">NDO55_01115</name>
</gene>
<accession>A0A9X2EF62</accession>
<dbReference type="RefSeq" id="WP_252111602.1">
    <property type="nucleotide sequence ID" value="NZ_JAMSHT010000001.1"/>
</dbReference>
<dbReference type="InterPro" id="IPR029063">
    <property type="entry name" value="SAM-dependent_MTases_sf"/>
</dbReference>
<dbReference type="PROSITE" id="PS51257">
    <property type="entry name" value="PROKAR_LIPOPROTEIN"/>
    <property type="match status" value="1"/>
</dbReference>
<evidence type="ECO:0000313" key="2">
    <source>
        <dbReference type="EMBL" id="MCM8556417.1"/>
    </source>
</evidence>
<comment type="caution">
    <text evidence="2">The sequence shown here is derived from an EMBL/GenBank/DDBJ whole genome shotgun (WGS) entry which is preliminary data.</text>
</comment>
<protein>
    <submittedName>
        <fullName evidence="2">Methyltransferase domain-containing protein</fullName>
    </submittedName>
</protein>
<dbReference type="InterPro" id="IPR016980">
    <property type="entry name" value="S-AdoMet-dep_MeTrfase_Alr7345"/>
</dbReference>
<dbReference type="EMBL" id="JAMSHT010000001">
    <property type="protein sequence ID" value="MCM8556417.1"/>
    <property type="molecule type" value="Genomic_DNA"/>
</dbReference>
<evidence type="ECO:0000313" key="3">
    <source>
        <dbReference type="Proteomes" id="UP001155128"/>
    </source>
</evidence>
<feature type="domain" description="Methyltransferase type 11" evidence="1">
    <location>
        <begin position="79"/>
        <end position="180"/>
    </location>
</feature>
<dbReference type="Gene3D" id="3.40.50.150">
    <property type="entry name" value="Vaccinia Virus protein VP39"/>
    <property type="match status" value="1"/>
</dbReference>
<keyword evidence="2" id="KW-0489">Methyltransferase</keyword>
<evidence type="ECO:0000259" key="1">
    <source>
        <dbReference type="Pfam" id="PF08241"/>
    </source>
</evidence>
<organism evidence="2 3">
    <name type="scientific">Sphingomicrobium sediminis</name>
    <dbReference type="NCBI Taxonomy" id="2950949"/>
    <lineage>
        <taxon>Bacteria</taxon>
        <taxon>Pseudomonadati</taxon>
        <taxon>Pseudomonadota</taxon>
        <taxon>Alphaproteobacteria</taxon>
        <taxon>Sphingomonadales</taxon>
        <taxon>Sphingomonadaceae</taxon>
        <taxon>Sphingomicrobium</taxon>
    </lineage>
</organism>
<dbReference type="Proteomes" id="UP001155128">
    <property type="component" value="Unassembled WGS sequence"/>
</dbReference>
<sequence length="272" mass="29135">MRNVLLAATALGLASCSNYGTEDLARAAGAAVLEDLIADAVGSVTRSAAFVERDEYRNPVETLTYFGVQPTDTVVEIWPGGGYYTQILSPYLSTGGTYYAVASDRGLGRVRALQEENAALYSNINYAAFPASAGDTMVPNGSADVVLTFRNVHNWEMGDADNGALAFSQMYAMLKPGGTLGVVEHRLPESADSALEETSGYMKTSTVRALAEAAGFEFVGSSEINANPNDTADYPNGVWTLPPTLRLGDEDRDRYLAIGESDRMTLKFRKPA</sequence>
<proteinExistence type="predicted"/>
<keyword evidence="2" id="KW-0808">Transferase</keyword>